<evidence type="ECO:0000313" key="2">
    <source>
        <dbReference type="Proteomes" id="UP001461498"/>
    </source>
</evidence>
<gene>
    <name evidence="1" type="ORF">O3M35_008764</name>
</gene>
<evidence type="ECO:0000313" key="1">
    <source>
        <dbReference type="EMBL" id="KAK9506916.1"/>
    </source>
</evidence>
<accession>A0AAW1D7D6</accession>
<name>A0AAW1D7D6_9HEMI</name>
<keyword evidence="2" id="KW-1185">Reference proteome</keyword>
<organism evidence="1 2">
    <name type="scientific">Rhynocoris fuscipes</name>
    <dbReference type="NCBI Taxonomy" id="488301"/>
    <lineage>
        <taxon>Eukaryota</taxon>
        <taxon>Metazoa</taxon>
        <taxon>Ecdysozoa</taxon>
        <taxon>Arthropoda</taxon>
        <taxon>Hexapoda</taxon>
        <taxon>Insecta</taxon>
        <taxon>Pterygota</taxon>
        <taxon>Neoptera</taxon>
        <taxon>Paraneoptera</taxon>
        <taxon>Hemiptera</taxon>
        <taxon>Heteroptera</taxon>
        <taxon>Panheteroptera</taxon>
        <taxon>Cimicomorpha</taxon>
        <taxon>Reduviidae</taxon>
        <taxon>Harpactorinae</taxon>
        <taxon>Harpactorini</taxon>
        <taxon>Rhynocoris</taxon>
    </lineage>
</organism>
<dbReference type="AlphaFoldDB" id="A0AAW1D7D6"/>
<dbReference type="Proteomes" id="UP001461498">
    <property type="component" value="Unassembled WGS sequence"/>
</dbReference>
<comment type="caution">
    <text evidence="1">The sequence shown here is derived from an EMBL/GenBank/DDBJ whole genome shotgun (WGS) entry which is preliminary data.</text>
</comment>
<protein>
    <submittedName>
        <fullName evidence="1">Uncharacterized protein</fullName>
    </submittedName>
</protein>
<reference evidence="1 2" key="1">
    <citation type="submission" date="2022-12" db="EMBL/GenBank/DDBJ databases">
        <title>Chromosome-level genome assembly of true bugs.</title>
        <authorList>
            <person name="Ma L."/>
            <person name="Li H."/>
        </authorList>
    </citation>
    <scope>NUCLEOTIDE SEQUENCE [LARGE SCALE GENOMIC DNA]</scope>
    <source>
        <strain evidence="1">Lab_2022b</strain>
    </source>
</reference>
<dbReference type="EMBL" id="JAPXFL010000005">
    <property type="protein sequence ID" value="KAK9506916.1"/>
    <property type="molecule type" value="Genomic_DNA"/>
</dbReference>
<proteinExistence type="predicted"/>
<sequence length="79" mass="8729">MTGLDTMEHGANVAILSSKDLETNGVNDKKIYVQHRALIQLINDYNEIMSGVKYLETVISPLMPCGFGLSLLKVNDFSL</sequence>